<dbReference type="PANTHER" id="PTHR47814">
    <property type="entry name" value="PEPTIDYL-TRNA HYDROLASE ARFB"/>
    <property type="match status" value="1"/>
</dbReference>
<reference evidence="4" key="1">
    <citation type="submission" date="2018-05" db="EMBL/GenBank/DDBJ databases">
        <authorList>
            <person name="Lanie J.A."/>
            <person name="Ng W.-L."/>
            <person name="Kazmierczak K.M."/>
            <person name="Andrzejewski T.M."/>
            <person name="Davidsen T.M."/>
            <person name="Wayne K.J."/>
            <person name="Tettelin H."/>
            <person name="Glass J.I."/>
            <person name="Rusch D."/>
            <person name="Podicherti R."/>
            <person name="Tsui H.-C.T."/>
            <person name="Winkler M.E."/>
        </authorList>
    </citation>
    <scope>NUCLEOTIDE SEQUENCE</scope>
</reference>
<sequence>VRSSGPGGQHVNKVSTAVVLKYPVSPQHYPDWFIRRLKKAAGRQMSKDGTLIIKAQNYRSQARNKKTAFDRLVTLFTNAAKRPKPRKKSKVPKKAIESRLKNKKIRSQKKQLRKSPNRDDE</sequence>
<dbReference type="PANTHER" id="PTHR47814:SF1">
    <property type="entry name" value="PEPTIDYL-TRNA HYDROLASE ARFB"/>
    <property type="match status" value="1"/>
</dbReference>
<evidence type="ECO:0000259" key="3">
    <source>
        <dbReference type="PROSITE" id="PS00745"/>
    </source>
</evidence>
<evidence type="ECO:0000313" key="4">
    <source>
        <dbReference type="EMBL" id="SUZ70684.1"/>
    </source>
</evidence>
<feature type="region of interest" description="Disordered" evidence="2">
    <location>
        <begin position="79"/>
        <end position="121"/>
    </location>
</feature>
<feature type="domain" description="Prokaryotic-type class I peptide chain release factors" evidence="3">
    <location>
        <begin position="2"/>
        <end position="18"/>
    </location>
</feature>
<dbReference type="NCBIfam" id="NF006718">
    <property type="entry name" value="PRK09256.1"/>
    <property type="match status" value="1"/>
</dbReference>
<accession>A0A381PVK6</accession>
<name>A0A381PVK6_9ZZZZ</name>
<dbReference type="GO" id="GO:0043022">
    <property type="term" value="F:ribosome binding"/>
    <property type="evidence" value="ECO:0007669"/>
    <property type="project" value="TreeGrafter"/>
</dbReference>
<dbReference type="InterPro" id="IPR045853">
    <property type="entry name" value="Pep_chain_release_fac_I_sf"/>
</dbReference>
<dbReference type="GO" id="GO:0003747">
    <property type="term" value="F:translation release factor activity"/>
    <property type="evidence" value="ECO:0007669"/>
    <property type="project" value="InterPro"/>
</dbReference>
<dbReference type="Pfam" id="PF00472">
    <property type="entry name" value="RF-1"/>
    <property type="match status" value="1"/>
</dbReference>
<feature type="compositionally biased region" description="Basic residues" evidence="2">
    <location>
        <begin position="81"/>
        <end position="93"/>
    </location>
</feature>
<dbReference type="SUPFAM" id="SSF75620">
    <property type="entry name" value="Release factor"/>
    <property type="match status" value="1"/>
</dbReference>
<dbReference type="Gene3D" id="3.30.160.20">
    <property type="match status" value="1"/>
</dbReference>
<dbReference type="InterPro" id="IPR000352">
    <property type="entry name" value="Pep_chain_release_fac_I"/>
</dbReference>
<dbReference type="GO" id="GO:0004045">
    <property type="term" value="F:peptidyl-tRNA hydrolase activity"/>
    <property type="evidence" value="ECO:0007669"/>
    <property type="project" value="TreeGrafter"/>
</dbReference>
<feature type="non-terminal residue" evidence="4">
    <location>
        <position position="1"/>
    </location>
</feature>
<evidence type="ECO:0000256" key="2">
    <source>
        <dbReference type="SAM" id="MobiDB-lite"/>
    </source>
</evidence>
<comment type="similarity">
    <text evidence="1">Belongs to the prokaryotic/mitochondrial release factor family.</text>
</comment>
<dbReference type="PROSITE" id="PS00745">
    <property type="entry name" value="RF_PROK_I"/>
    <property type="match status" value="1"/>
</dbReference>
<gene>
    <name evidence="4" type="ORF">METZ01_LOCUS23538</name>
</gene>
<dbReference type="EMBL" id="UINC01001098">
    <property type="protein sequence ID" value="SUZ70684.1"/>
    <property type="molecule type" value="Genomic_DNA"/>
</dbReference>
<dbReference type="GO" id="GO:0072344">
    <property type="term" value="P:rescue of stalled ribosome"/>
    <property type="evidence" value="ECO:0007669"/>
    <property type="project" value="TreeGrafter"/>
</dbReference>
<protein>
    <recommendedName>
        <fullName evidence="3">Prokaryotic-type class I peptide chain release factors domain-containing protein</fullName>
    </recommendedName>
</protein>
<evidence type="ECO:0000256" key="1">
    <source>
        <dbReference type="ARBA" id="ARBA00010835"/>
    </source>
</evidence>
<dbReference type="AlphaFoldDB" id="A0A381PVK6"/>
<feature type="compositionally biased region" description="Basic residues" evidence="2">
    <location>
        <begin position="101"/>
        <end position="115"/>
    </location>
</feature>
<organism evidence="4">
    <name type="scientific">marine metagenome</name>
    <dbReference type="NCBI Taxonomy" id="408172"/>
    <lineage>
        <taxon>unclassified sequences</taxon>
        <taxon>metagenomes</taxon>
        <taxon>ecological metagenomes</taxon>
    </lineage>
</organism>
<proteinExistence type="inferred from homology"/>